<keyword evidence="7" id="KW-1185">Reference proteome</keyword>
<feature type="compositionally biased region" description="Low complexity" evidence="3">
    <location>
        <begin position="382"/>
        <end position="395"/>
    </location>
</feature>
<dbReference type="InterPro" id="IPR018114">
    <property type="entry name" value="TRYPSIN_HIS"/>
</dbReference>
<feature type="compositionally biased region" description="Low complexity" evidence="3">
    <location>
        <begin position="593"/>
        <end position="608"/>
    </location>
</feature>
<dbReference type="OrthoDB" id="6380398at2759"/>
<dbReference type="InterPro" id="IPR001314">
    <property type="entry name" value="Peptidase_S1A"/>
</dbReference>
<dbReference type="InterPro" id="IPR033116">
    <property type="entry name" value="TRYPSIN_SER"/>
</dbReference>
<evidence type="ECO:0000256" key="2">
    <source>
        <dbReference type="RuleBase" id="RU363034"/>
    </source>
</evidence>
<dbReference type="GO" id="GO:0006508">
    <property type="term" value="P:proteolysis"/>
    <property type="evidence" value="ECO:0007669"/>
    <property type="project" value="UniProtKB-KW"/>
</dbReference>
<feature type="region of interest" description="Disordered" evidence="3">
    <location>
        <begin position="560"/>
        <end position="817"/>
    </location>
</feature>
<dbReference type="GO" id="GO:0004252">
    <property type="term" value="F:serine-type endopeptidase activity"/>
    <property type="evidence" value="ECO:0007669"/>
    <property type="project" value="InterPro"/>
</dbReference>
<feature type="compositionally biased region" description="Low complexity" evidence="3">
    <location>
        <begin position="755"/>
        <end position="764"/>
    </location>
</feature>
<dbReference type="InterPro" id="IPR009003">
    <property type="entry name" value="Peptidase_S1_PA"/>
</dbReference>
<dbReference type="Gene3D" id="2.40.10.10">
    <property type="entry name" value="Trypsin-like serine proteases"/>
    <property type="match status" value="1"/>
</dbReference>
<feature type="compositionally biased region" description="Polar residues" evidence="3">
    <location>
        <begin position="325"/>
        <end position="346"/>
    </location>
</feature>
<feature type="domain" description="Peptidase S1" evidence="5">
    <location>
        <begin position="37"/>
        <end position="283"/>
    </location>
</feature>
<protein>
    <submittedName>
        <fullName evidence="6">Chymotrypsin-like elastase family member 2A</fullName>
    </submittedName>
</protein>
<feature type="chain" id="PRO_5012977879" evidence="4">
    <location>
        <begin position="18"/>
        <end position="853"/>
    </location>
</feature>
<dbReference type="Pfam" id="PF00089">
    <property type="entry name" value="Trypsin"/>
    <property type="match status" value="1"/>
</dbReference>
<keyword evidence="2" id="KW-0720">Serine protease</keyword>
<gene>
    <name evidence="6" type="ORF">AYI70_g825</name>
</gene>
<dbReference type="InterPro" id="IPR043504">
    <property type="entry name" value="Peptidase_S1_PA_chymotrypsin"/>
</dbReference>
<dbReference type="CDD" id="cd00190">
    <property type="entry name" value="Tryp_SPc"/>
    <property type="match status" value="1"/>
</dbReference>
<evidence type="ECO:0000313" key="6">
    <source>
        <dbReference type="EMBL" id="OMJ25556.1"/>
    </source>
</evidence>
<feature type="compositionally biased region" description="Polar residues" evidence="3">
    <location>
        <begin position="609"/>
        <end position="624"/>
    </location>
</feature>
<keyword evidence="2" id="KW-0645">Protease</keyword>
<proteinExistence type="predicted"/>
<keyword evidence="2" id="KW-0378">Hydrolase</keyword>
<dbReference type="EMBL" id="LSSN01000149">
    <property type="protein sequence ID" value="OMJ25556.1"/>
    <property type="molecule type" value="Genomic_DNA"/>
</dbReference>
<name>A0A1R1YFT2_9FUNG</name>
<feature type="region of interest" description="Disordered" evidence="3">
    <location>
        <begin position="295"/>
        <end position="348"/>
    </location>
</feature>
<feature type="compositionally biased region" description="Polar residues" evidence="3">
    <location>
        <begin position="651"/>
        <end position="666"/>
    </location>
</feature>
<feature type="compositionally biased region" description="Polar residues" evidence="3">
    <location>
        <begin position="679"/>
        <end position="706"/>
    </location>
</feature>
<reference evidence="6 7" key="1">
    <citation type="submission" date="2017-01" db="EMBL/GenBank/DDBJ databases">
        <authorList>
            <person name="Mah S.A."/>
            <person name="Swanson W.J."/>
            <person name="Moy G.W."/>
            <person name="Vacquier V.D."/>
        </authorList>
    </citation>
    <scope>NUCLEOTIDE SEQUENCE [LARGE SCALE GENOMIC DNA]</scope>
    <source>
        <strain evidence="6 7">GSMNP</strain>
    </source>
</reference>
<organism evidence="6 7">
    <name type="scientific">Smittium culicis</name>
    <dbReference type="NCBI Taxonomy" id="133412"/>
    <lineage>
        <taxon>Eukaryota</taxon>
        <taxon>Fungi</taxon>
        <taxon>Fungi incertae sedis</taxon>
        <taxon>Zoopagomycota</taxon>
        <taxon>Kickxellomycotina</taxon>
        <taxon>Harpellomycetes</taxon>
        <taxon>Harpellales</taxon>
        <taxon>Legeriomycetaceae</taxon>
        <taxon>Smittium</taxon>
    </lineage>
</organism>
<accession>A0A1R1YFT2</accession>
<comment type="caution">
    <text evidence="6">The sequence shown here is derived from an EMBL/GenBank/DDBJ whole genome shotgun (WGS) entry which is preliminary data.</text>
</comment>
<keyword evidence="1" id="KW-1015">Disulfide bond</keyword>
<feature type="compositionally biased region" description="Polar residues" evidence="3">
    <location>
        <begin position="781"/>
        <end position="812"/>
    </location>
</feature>
<dbReference type="PANTHER" id="PTHR24252">
    <property type="entry name" value="ACROSIN-RELATED"/>
    <property type="match status" value="1"/>
</dbReference>
<dbReference type="PROSITE" id="PS00135">
    <property type="entry name" value="TRYPSIN_SER"/>
    <property type="match status" value="1"/>
</dbReference>
<evidence type="ECO:0000259" key="5">
    <source>
        <dbReference type="PROSITE" id="PS50240"/>
    </source>
</evidence>
<sequence length="853" mass="86731">MKFFTPTLLIFSSFSLSFQFEPRLDDFSFSLGRSPRIINGLKANENEFPFAVSLRITFQGKGYSCGASLISNTWVLTAAHCMYPVDTAISISDLKVGYGSSSREKQTFVQVKRIINGPRYNKKDATPKDDISLVELSEPINIDNVKTALIKFTADPLSPNQQTTAIGWGASTPDPSSSAVIDLQKVNLLVGTESFCKSIAPTYFSNGPLVCTSTDPGGFDTCYGDSGGPLLKKENNGQYSLSGVLSFGDNPKKLDRPVCGDPTGASFFTRPVSYLDFITSNTGLSREGLLYSPISPGKQPLSSNISAPGDSSSNSVSVSTPPNSQNTSGGSNSAPTSSNSGLNVSSAPVIPSSTTNAIASNNPSNSASSNVAPISATASVASGANNSANAPNSASGTMPSTGAAVSSGLGPSVSANTALTSNSNGAYSTSMGITSLTIGNNIYVIKSNVEYFNKCNASQSSTSPGPAPVIIINNYQAVVPAVPATVKYNQVNYNTNVGGYSQSIPPSQLQPPTVISLPINEPIITPSTTQQQIQPQPVPQTQQQAQAIPTISQENTISSNNIPAATASPSSPIVQIPSNPVSQESQPGATAVSNSGNSMASSASANSGITQSQAPLALSSTPSDSNAGAPSAAAPPGQPQNSGAQQPSPNTALPSPGVNSTPSDSNAGAPPVATPPGQPQNDGAQQPAPNTALPSPGVNSTPSDSNAGAPPVATPPGQPQNSGAQQPNPNPALPSPGVNSAPADSNPGAPPAIPASPENSAAPSPTLPQPGVEPNPAQAEPSAQTSPSPIAAGNQNPAQPGQGAQSAPSNNMRKAAELPIRGGLGILNSPSRSEPGIRVIETRINIPVSFKLY</sequence>
<evidence type="ECO:0000313" key="7">
    <source>
        <dbReference type="Proteomes" id="UP000187283"/>
    </source>
</evidence>
<feature type="compositionally biased region" description="Low complexity" evidence="3">
    <location>
        <begin position="625"/>
        <end position="650"/>
    </location>
</feature>
<feature type="signal peptide" evidence="4">
    <location>
        <begin position="1"/>
        <end position="17"/>
    </location>
</feature>
<feature type="region of interest" description="Disordered" evidence="3">
    <location>
        <begin position="382"/>
        <end position="409"/>
    </location>
</feature>
<feature type="compositionally biased region" description="Polar residues" evidence="3">
    <location>
        <begin position="560"/>
        <end position="592"/>
    </location>
</feature>
<evidence type="ECO:0000256" key="1">
    <source>
        <dbReference type="ARBA" id="ARBA00023157"/>
    </source>
</evidence>
<dbReference type="PRINTS" id="PR00722">
    <property type="entry name" value="CHYMOTRYPSIN"/>
</dbReference>
<dbReference type="PROSITE" id="PS50240">
    <property type="entry name" value="TRYPSIN_DOM"/>
    <property type="match status" value="1"/>
</dbReference>
<keyword evidence="4" id="KW-0732">Signal</keyword>
<dbReference type="PROSITE" id="PS00134">
    <property type="entry name" value="TRYPSIN_HIS"/>
    <property type="match status" value="1"/>
</dbReference>
<dbReference type="SMART" id="SM00020">
    <property type="entry name" value="Tryp_SPc"/>
    <property type="match status" value="1"/>
</dbReference>
<evidence type="ECO:0000256" key="4">
    <source>
        <dbReference type="SAM" id="SignalP"/>
    </source>
</evidence>
<feature type="region of interest" description="Disordered" evidence="3">
    <location>
        <begin position="527"/>
        <end position="548"/>
    </location>
</feature>
<dbReference type="SUPFAM" id="SSF50494">
    <property type="entry name" value="Trypsin-like serine proteases"/>
    <property type="match status" value="1"/>
</dbReference>
<dbReference type="PANTHER" id="PTHR24252:SF7">
    <property type="entry name" value="HYALIN"/>
    <property type="match status" value="1"/>
</dbReference>
<feature type="compositionally biased region" description="Low complexity" evidence="3">
    <location>
        <begin position="311"/>
        <end position="324"/>
    </location>
</feature>
<feature type="compositionally biased region" description="Polar residues" evidence="3">
    <location>
        <begin position="300"/>
        <end position="310"/>
    </location>
</feature>
<dbReference type="AlphaFoldDB" id="A0A1R1YFT2"/>
<evidence type="ECO:0000256" key="3">
    <source>
        <dbReference type="SAM" id="MobiDB-lite"/>
    </source>
</evidence>
<dbReference type="InterPro" id="IPR001254">
    <property type="entry name" value="Trypsin_dom"/>
</dbReference>
<dbReference type="Proteomes" id="UP000187283">
    <property type="component" value="Unassembled WGS sequence"/>
</dbReference>
<dbReference type="STRING" id="133412.A0A1R1YFT2"/>